<accession>A0A9W9B199</accession>
<evidence type="ECO:0000313" key="4">
    <source>
        <dbReference type="Proteomes" id="UP001150238"/>
    </source>
</evidence>
<evidence type="ECO:0000256" key="2">
    <source>
        <dbReference type="SAM" id="Phobius"/>
    </source>
</evidence>
<protein>
    <submittedName>
        <fullName evidence="3">Uncharacterized protein</fullName>
    </submittedName>
</protein>
<evidence type="ECO:0000313" key="3">
    <source>
        <dbReference type="EMBL" id="KAJ4494054.1"/>
    </source>
</evidence>
<dbReference type="Proteomes" id="UP001150238">
    <property type="component" value="Unassembled WGS sequence"/>
</dbReference>
<gene>
    <name evidence="3" type="ORF">C8J55DRAFT_602530</name>
</gene>
<dbReference type="EMBL" id="JANVFS010000003">
    <property type="protein sequence ID" value="KAJ4494054.1"/>
    <property type="molecule type" value="Genomic_DNA"/>
</dbReference>
<reference evidence="3" key="2">
    <citation type="journal article" date="2023" name="Proc. Natl. Acad. Sci. U.S.A.">
        <title>A global phylogenomic analysis of the shiitake genus Lentinula.</title>
        <authorList>
            <person name="Sierra-Patev S."/>
            <person name="Min B."/>
            <person name="Naranjo-Ortiz M."/>
            <person name="Looney B."/>
            <person name="Konkel Z."/>
            <person name="Slot J.C."/>
            <person name="Sakamoto Y."/>
            <person name="Steenwyk J.L."/>
            <person name="Rokas A."/>
            <person name="Carro J."/>
            <person name="Camarero S."/>
            <person name="Ferreira P."/>
            <person name="Molpeceres G."/>
            <person name="Ruiz-Duenas F.J."/>
            <person name="Serrano A."/>
            <person name="Henrissat B."/>
            <person name="Drula E."/>
            <person name="Hughes K.W."/>
            <person name="Mata J.L."/>
            <person name="Ishikawa N.K."/>
            <person name="Vargas-Isla R."/>
            <person name="Ushijima S."/>
            <person name="Smith C.A."/>
            <person name="Donoghue J."/>
            <person name="Ahrendt S."/>
            <person name="Andreopoulos W."/>
            <person name="He G."/>
            <person name="LaButti K."/>
            <person name="Lipzen A."/>
            <person name="Ng V."/>
            <person name="Riley R."/>
            <person name="Sandor L."/>
            <person name="Barry K."/>
            <person name="Martinez A.T."/>
            <person name="Xiao Y."/>
            <person name="Gibbons J.G."/>
            <person name="Terashima K."/>
            <person name="Grigoriev I.V."/>
            <person name="Hibbett D."/>
        </authorList>
    </citation>
    <scope>NUCLEOTIDE SEQUENCE</scope>
    <source>
        <strain evidence="3">Sp2 HRB7682 ss15</strain>
    </source>
</reference>
<keyword evidence="2" id="KW-0812">Transmembrane</keyword>
<feature type="transmembrane region" description="Helical" evidence="2">
    <location>
        <begin position="203"/>
        <end position="225"/>
    </location>
</feature>
<organism evidence="3 4">
    <name type="scientific">Lentinula lateritia</name>
    <dbReference type="NCBI Taxonomy" id="40482"/>
    <lineage>
        <taxon>Eukaryota</taxon>
        <taxon>Fungi</taxon>
        <taxon>Dikarya</taxon>
        <taxon>Basidiomycota</taxon>
        <taxon>Agaricomycotina</taxon>
        <taxon>Agaricomycetes</taxon>
        <taxon>Agaricomycetidae</taxon>
        <taxon>Agaricales</taxon>
        <taxon>Marasmiineae</taxon>
        <taxon>Omphalotaceae</taxon>
        <taxon>Lentinula</taxon>
    </lineage>
</organism>
<evidence type="ECO:0000256" key="1">
    <source>
        <dbReference type="SAM" id="MobiDB-lite"/>
    </source>
</evidence>
<keyword evidence="2" id="KW-0472">Membrane</keyword>
<feature type="region of interest" description="Disordered" evidence="1">
    <location>
        <begin position="48"/>
        <end position="75"/>
    </location>
</feature>
<name>A0A9W9B199_9AGAR</name>
<comment type="caution">
    <text evidence="3">The sequence shown here is derived from an EMBL/GenBank/DDBJ whole genome shotgun (WGS) entry which is preliminary data.</text>
</comment>
<proteinExistence type="predicted"/>
<reference evidence="3" key="1">
    <citation type="submission" date="2022-08" db="EMBL/GenBank/DDBJ databases">
        <authorList>
            <consortium name="DOE Joint Genome Institute"/>
            <person name="Min B."/>
            <person name="Riley R."/>
            <person name="Sierra-Patev S."/>
            <person name="Naranjo-Ortiz M."/>
            <person name="Looney B."/>
            <person name="Konkel Z."/>
            <person name="Slot J.C."/>
            <person name="Sakamoto Y."/>
            <person name="Steenwyk J.L."/>
            <person name="Rokas A."/>
            <person name="Carro J."/>
            <person name="Camarero S."/>
            <person name="Ferreira P."/>
            <person name="Molpeceres G."/>
            <person name="Ruiz-Duenas F.J."/>
            <person name="Serrano A."/>
            <person name="Henrissat B."/>
            <person name="Drula E."/>
            <person name="Hughes K.W."/>
            <person name="Mata J.L."/>
            <person name="Ishikawa N.K."/>
            <person name="Vargas-Isla R."/>
            <person name="Ushijima S."/>
            <person name="Smith C.A."/>
            <person name="Ahrendt S."/>
            <person name="Andreopoulos W."/>
            <person name="He G."/>
            <person name="Labutti K."/>
            <person name="Lipzen A."/>
            <person name="Ng V."/>
            <person name="Sandor L."/>
            <person name="Barry K."/>
            <person name="Martinez A.T."/>
            <person name="Xiao Y."/>
            <person name="Gibbons J.G."/>
            <person name="Terashima K."/>
            <person name="Hibbett D.S."/>
            <person name="Grigoriev I.V."/>
        </authorList>
    </citation>
    <scope>NUCLEOTIDE SEQUENCE</scope>
    <source>
        <strain evidence="3">Sp2 HRB7682 ss15</strain>
    </source>
</reference>
<dbReference type="AlphaFoldDB" id="A0A9W9B199"/>
<feature type="region of interest" description="Disordered" evidence="1">
    <location>
        <begin position="1"/>
        <end position="29"/>
    </location>
</feature>
<keyword evidence="2" id="KW-1133">Transmembrane helix</keyword>
<sequence length="264" mass="28770">MSYASVAGSNLPPSQPRPDPALWTTDSPTASIVADDASKVNLVHPDFKEHPATVYSENRPPPDDSPSSRNRKNRRLREAEAEGLYLWQITKQYLFRPGVAGGLIGISTHTFNPIPFDCPSNKLSVNLGLLAGASRAFYTQPNLRSDRKVIASTTAAALAILGVEGFAAEKYAQTPKGQNEARRAKEEGTLIYKHLRENILRPGVLGGLLGLVNAAILGSVGYLSYIHWDKPTWDRRVVSAISVGLFTLWGGEGALAERYRATHH</sequence>